<dbReference type="GO" id="GO:0003700">
    <property type="term" value="F:DNA-binding transcription factor activity"/>
    <property type="evidence" value="ECO:0007669"/>
    <property type="project" value="TreeGrafter"/>
</dbReference>
<dbReference type="STRING" id="2017.SAMN05444320_10678"/>
<sequence>MAMVTAVPARSRQEERSQQTRQRLMAATVECLAELGWSGTTTTVVAERAGVSRGAQLHHYRTRAELVLAAVEHLAEVRREEVLREAAALPAGENRTAAVLDMLARLYTGPLFQAALELWVAARTDQELRAAVVPLEAKVGRESHRLTVELLDADESRPGVREAVQATLDLMRGLGLANTLTDDGARRSRLLAEWARTLDRTLGRAAPNRTGATKKGTREAP</sequence>
<keyword evidence="1 2" id="KW-0238">DNA-binding</keyword>
<keyword evidence="6" id="KW-1185">Reference proteome</keyword>
<gene>
    <name evidence="5" type="ORF">SAMN05444320_10678</name>
</gene>
<dbReference type="InterPro" id="IPR050109">
    <property type="entry name" value="HTH-type_TetR-like_transc_reg"/>
</dbReference>
<dbReference type="PROSITE" id="PS50977">
    <property type="entry name" value="HTH_TETR_2"/>
    <property type="match status" value="1"/>
</dbReference>
<evidence type="ECO:0000256" key="1">
    <source>
        <dbReference type="ARBA" id="ARBA00023125"/>
    </source>
</evidence>
<dbReference type="EMBL" id="FQVN01000006">
    <property type="protein sequence ID" value="SHG01887.1"/>
    <property type="molecule type" value="Genomic_DNA"/>
</dbReference>
<organism evidence="5 6">
    <name type="scientific">Streptoalloteichus hindustanus</name>
    <dbReference type="NCBI Taxonomy" id="2017"/>
    <lineage>
        <taxon>Bacteria</taxon>
        <taxon>Bacillati</taxon>
        <taxon>Actinomycetota</taxon>
        <taxon>Actinomycetes</taxon>
        <taxon>Pseudonocardiales</taxon>
        <taxon>Pseudonocardiaceae</taxon>
        <taxon>Streptoalloteichus</taxon>
    </lineage>
</organism>
<protein>
    <submittedName>
        <fullName evidence="5">Transcriptional regulator, TetR family</fullName>
    </submittedName>
</protein>
<dbReference type="InterPro" id="IPR009057">
    <property type="entry name" value="Homeodomain-like_sf"/>
</dbReference>
<evidence type="ECO:0000259" key="4">
    <source>
        <dbReference type="PROSITE" id="PS50977"/>
    </source>
</evidence>
<dbReference type="PANTHER" id="PTHR30055">
    <property type="entry name" value="HTH-TYPE TRANSCRIPTIONAL REGULATOR RUTR"/>
    <property type="match status" value="1"/>
</dbReference>
<dbReference type="Pfam" id="PF00440">
    <property type="entry name" value="TetR_N"/>
    <property type="match status" value="1"/>
</dbReference>
<dbReference type="InterPro" id="IPR001647">
    <property type="entry name" value="HTH_TetR"/>
</dbReference>
<evidence type="ECO:0000313" key="6">
    <source>
        <dbReference type="Proteomes" id="UP000184501"/>
    </source>
</evidence>
<dbReference type="Gene3D" id="1.10.357.10">
    <property type="entry name" value="Tetracycline Repressor, domain 2"/>
    <property type="match status" value="1"/>
</dbReference>
<dbReference type="SUPFAM" id="SSF46689">
    <property type="entry name" value="Homeodomain-like"/>
    <property type="match status" value="1"/>
</dbReference>
<evidence type="ECO:0000256" key="2">
    <source>
        <dbReference type="PROSITE-ProRule" id="PRU00335"/>
    </source>
</evidence>
<evidence type="ECO:0000256" key="3">
    <source>
        <dbReference type="SAM" id="MobiDB-lite"/>
    </source>
</evidence>
<reference evidence="5 6" key="1">
    <citation type="submission" date="2016-11" db="EMBL/GenBank/DDBJ databases">
        <authorList>
            <person name="Jaros S."/>
            <person name="Januszkiewicz K."/>
            <person name="Wedrychowicz H."/>
        </authorList>
    </citation>
    <scope>NUCLEOTIDE SEQUENCE [LARGE SCALE GENOMIC DNA]</scope>
    <source>
        <strain evidence="5 6">DSM 44523</strain>
    </source>
</reference>
<evidence type="ECO:0000313" key="5">
    <source>
        <dbReference type="EMBL" id="SHG01887.1"/>
    </source>
</evidence>
<feature type="domain" description="HTH tetR-type" evidence="4">
    <location>
        <begin position="18"/>
        <end position="78"/>
    </location>
</feature>
<feature type="DNA-binding region" description="H-T-H motif" evidence="2">
    <location>
        <begin position="41"/>
        <end position="60"/>
    </location>
</feature>
<proteinExistence type="predicted"/>
<dbReference type="Proteomes" id="UP000184501">
    <property type="component" value="Unassembled WGS sequence"/>
</dbReference>
<name>A0A1M5GDS1_STRHI</name>
<feature type="region of interest" description="Disordered" evidence="3">
    <location>
        <begin position="202"/>
        <end position="221"/>
    </location>
</feature>
<dbReference type="AlphaFoldDB" id="A0A1M5GDS1"/>
<dbReference type="PRINTS" id="PR00455">
    <property type="entry name" value="HTHTETR"/>
</dbReference>
<accession>A0A1M5GDS1</accession>
<dbReference type="GO" id="GO:0000976">
    <property type="term" value="F:transcription cis-regulatory region binding"/>
    <property type="evidence" value="ECO:0007669"/>
    <property type="project" value="TreeGrafter"/>
</dbReference>
<dbReference type="PANTHER" id="PTHR30055:SF226">
    <property type="entry name" value="HTH-TYPE TRANSCRIPTIONAL REGULATOR PKSA"/>
    <property type="match status" value="1"/>
</dbReference>